<sequence>MKFINNRFKIVTILHHSTKDDLYVVEDLWNNEEKKFLKFFNYEEHGKLIDYLTENFIFISSIKHKYLLSCEQFDICRTIDRSTVNINKYYYVSEYIDASTLAQIRDELSVKDKVFILIQLCVVLNFLHFRGITYKSLNPENIYVLKNREIKLRNLISTFEDNLENEYGKNTNQFILSETLLKEKSKDIKTDFYFLGMIIKYLFPDEILEKGQFQVIENVYDNLVESNKDGKDINLSHIVNKLSSAFHIRYEYDLRKERETINFKTKMVGQSEELKRVLQICGDYRGRRCNKKIVLVSGEPGVGKTRFLKEVSYRLKIKGIDVYNSYITKKENESFKVIRDILRQAIKGIPKSLLDKYGGELVKILPELNLAKDIVPTPSLGENEDKFRLYDRLLNLMDGLSKIKSLNIVIDNIHYSDIETLTIIDYILKSPKEFSIAFILSDSGDKISDSNVSKFLEEWRAKGYIEDIKLSKLGLQEIGELVQYILGMSFKPLNFSASLLKETLGNPRFIELLLYDLCSKGELRINERGNWDLINKTYSEIYLPVSFDNTLKEQLNSLDDDSLYVLKIISIFNNPVSKNSIIKMVNMDVNKLNEIVDKLVKADFVDERVGDWGYSYIVYDLKLKKMIYYSIDPIQKKELHKKSAVILEEEYKNNKNIDLEELIYHLIQSDQMDKAIDYTIDYAEEMESLLNSQSVLFWEKAYDLLKDRKDERKLRVLESIGRLYVLRYQNEKALKVYKQLLEEAEQYNSVKYIVDSKNSIAQIYYKKNDLDSAFKYSFSAKNIAKDVNNIEGLLNSIISLSKIEIYKGNYDSASKELLAGLEISEREKAEKNTGYFYNLLGIIDYYSGNMEKAEKNFLKSIEYFERTEDYVEFIKPLNNMANVYIEYYGDIDKAIEYYNKGLNISRKIGDLDLEMTFLNNVGEIYIGNHDYENGKKYIRKTKEIAENIENGNMLFLSNINLGNIYLTTGEYGLCYNCYRELKQGYIKNPNKEKEALGQYFNFMGEFYYTFGMWKKSLKNTYRAIQMCKEFDMRDYLLSKIRIILIKYYEQSKFDKEHIEEIRKEFRKRKYNFDRRKALLQFSTIAILEGDLDYAYDLLKEDEDLVQKYHKDSLDFIRNLLLYYLDGNNGDSSKLMYLENEMKNNDILYFEFYGNFIIADKFYQLGDYYKSLKFYTETLDALYRLTIRIPDKKFQIQYIKINRGNEIKQKMKSIFKEIFKKDIPYICLEDLEKEDSIEKYFEFEKISELIDNDCLRKMLGNSTDLQFTNKIKNLEDLIVNFTDNYKENLHLILEYLAEKTIAQKGFIFSYDEKNKDLSLVVSLNSKDSDIIDENILKIIGENSTGVIIKNTPKELKKKFFTESLSKENKAFICVPVYKPNGYINNFVHKDRRKHNLKNEKIIGYIYLQTDKLFNRFDYERYQLADLLSYLVFMNLENYNLKIMSTIDAMTNTYTRKYFDIIINDIMYNVKINGERFALLMIDIDKFKDINDTYGHRKGDEALSKIGNTLVQNVRSTDIVARYGGEEFIVILQNTSERDAKEVAEKLRKKIEELNIENSSCLLTVSIGISIFPDHSQFKEELIEEADQALYCAKENGRNRVEAWNSNIVNSFERVDRLAGIVTGNTVQDQRNVLALMDMVDLLRKDNSLRNKIYEFLGRTMEILSAENIILFTLSDSGKIEKSYSRKRFTKGFSKIPYYNKEILEKTIESKKGEFLIDWEDIGDVDALSGIPNWKSIVVFPLIYKGIMKGIVYLSVPLKEKEFDYNSYNFIKAICSIFSPLLN</sequence>
<dbReference type="Proteomes" id="UP000287969">
    <property type="component" value="Chromosome"/>
</dbReference>
<dbReference type="GO" id="GO:0004672">
    <property type="term" value="F:protein kinase activity"/>
    <property type="evidence" value="ECO:0007669"/>
    <property type="project" value="InterPro"/>
</dbReference>
<dbReference type="SUPFAM" id="SSF52540">
    <property type="entry name" value="P-loop containing nucleoside triphosphate hydrolases"/>
    <property type="match status" value="1"/>
</dbReference>
<dbReference type="NCBIfam" id="TIGR00254">
    <property type="entry name" value="GGDEF"/>
    <property type="match status" value="1"/>
</dbReference>
<dbReference type="SUPFAM" id="SSF48452">
    <property type="entry name" value="TPR-like"/>
    <property type="match status" value="2"/>
</dbReference>
<dbReference type="GO" id="GO:1902201">
    <property type="term" value="P:negative regulation of bacterial-type flagellum-dependent cell motility"/>
    <property type="evidence" value="ECO:0007669"/>
    <property type="project" value="TreeGrafter"/>
</dbReference>
<dbReference type="PANTHER" id="PTHR45138:SF9">
    <property type="entry name" value="DIGUANYLATE CYCLASE DGCM-RELATED"/>
    <property type="match status" value="1"/>
</dbReference>
<dbReference type="Pfam" id="PF13191">
    <property type="entry name" value="AAA_16"/>
    <property type="match status" value="1"/>
</dbReference>
<organism evidence="5 6">
    <name type="scientific">Acidilutibacter cellobiosedens</name>
    <dbReference type="NCBI Taxonomy" id="2507161"/>
    <lineage>
        <taxon>Bacteria</taxon>
        <taxon>Bacillati</taxon>
        <taxon>Bacillota</taxon>
        <taxon>Tissierellia</taxon>
        <taxon>Tissierellales</taxon>
        <taxon>Acidilutibacteraceae</taxon>
        <taxon>Acidilutibacter</taxon>
    </lineage>
</organism>
<dbReference type="EMBL" id="CP035282">
    <property type="protein sequence ID" value="QAT62297.1"/>
    <property type="molecule type" value="Genomic_DNA"/>
</dbReference>
<dbReference type="InterPro" id="IPR029016">
    <property type="entry name" value="GAF-like_dom_sf"/>
</dbReference>
<dbReference type="PANTHER" id="PTHR45138">
    <property type="entry name" value="REGULATORY COMPONENTS OF SENSORY TRANSDUCTION SYSTEM"/>
    <property type="match status" value="1"/>
</dbReference>
<dbReference type="Pfam" id="PF13424">
    <property type="entry name" value="TPR_12"/>
    <property type="match status" value="1"/>
</dbReference>
<feature type="domain" description="Protein kinase" evidence="3">
    <location>
        <begin position="1"/>
        <end position="302"/>
    </location>
</feature>
<keyword evidence="6" id="KW-1185">Reference proteome</keyword>
<comment type="subcellular location">
    <subcellularLocation>
        <location evidence="1">Membrane</location>
        <topology evidence="1">Single-pass membrane protein</topology>
    </subcellularLocation>
</comment>
<dbReference type="Gene3D" id="3.40.50.300">
    <property type="entry name" value="P-loop containing nucleotide triphosphate hydrolases"/>
    <property type="match status" value="1"/>
</dbReference>
<evidence type="ECO:0000259" key="4">
    <source>
        <dbReference type="PROSITE" id="PS50887"/>
    </source>
</evidence>
<dbReference type="RefSeq" id="WP_128752836.1">
    <property type="nucleotide sequence ID" value="NZ_CP035282.1"/>
</dbReference>
<dbReference type="OrthoDB" id="2369808at2"/>
<dbReference type="InterPro" id="IPR000160">
    <property type="entry name" value="GGDEF_dom"/>
</dbReference>
<dbReference type="InterPro" id="IPR000719">
    <property type="entry name" value="Prot_kinase_dom"/>
</dbReference>
<feature type="coiled-coil region" evidence="2">
    <location>
        <begin position="1535"/>
        <end position="1562"/>
    </location>
</feature>
<dbReference type="KEGG" id="spoa:EQM13_12360"/>
<dbReference type="Gene3D" id="1.25.40.10">
    <property type="entry name" value="Tetratricopeptide repeat domain"/>
    <property type="match status" value="3"/>
</dbReference>
<evidence type="ECO:0000313" key="6">
    <source>
        <dbReference type="Proteomes" id="UP000287969"/>
    </source>
</evidence>
<dbReference type="Gene3D" id="3.30.200.20">
    <property type="entry name" value="Phosphorylase Kinase, domain 1"/>
    <property type="match status" value="1"/>
</dbReference>
<dbReference type="Gene3D" id="3.30.450.40">
    <property type="match status" value="1"/>
</dbReference>
<dbReference type="Gene3D" id="3.30.70.270">
    <property type="match status" value="1"/>
</dbReference>
<dbReference type="InterPro" id="IPR027417">
    <property type="entry name" value="P-loop_NTPase"/>
</dbReference>
<dbReference type="PROSITE" id="PS50887">
    <property type="entry name" value="GGDEF"/>
    <property type="match status" value="1"/>
</dbReference>
<protein>
    <submittedName>
        <fullName evidence="5">Diguanylate cyclase</fullName>
    </submittedName>
</protein>
<dbReference type="InterPro" id="IPR029787">
    <property type="entry name" value="Nucleotide_cyclase"/>
</dbReference>
<proteinExistence type="predicted"/>
<dbReference type="CDD" id="cd01949">
    <property type="entry name" value="GGDEF"/>
    <property type="match status" value="1"/>
</dbReference>
<dbReference type="GO" id="GO:0052621">
    <property type="term" value="F:diguanylate cyclase activity"/>
    <property type="evidence" value="ECO:0007669"/>
    <property type="project" value="TreeGrafter"/>
</dbReference>
<dbReference type="InterPro" id="IPR011990">
    <property type="entry name" value="TPR-like_helical_dom_sf"/>
</dbReference>
<evidence type="ECO:0000256" key="2">
    <source>
        <dbReference type="SAM" id="Coils"/>
    </source>
</evidence>
<dbReference type="FunFam" id="3.30.70.270:FF:000001">
    <property type="entry name" value="Diguanylate cyclase domain protein"/>
    <property type="match status" value="1"/>
</dbReference>
<dbReference type="Pfam" id="PF00990">
    <property type="entry name" value="GGDEF"/>
    <property type="match status" value="1"/>
</dbReference>
<evidence type="ECO:0000256" key="1">
    <source>
        <dbReference type="ARBA" id="ARBA00004167"/>
    </source>
</evidence>
<accession>A0A410QE82</accession>
<dbReference type="PROSITE" id="PS50011">
    <property type="entry name" value="PROTEIN_KINASE_DOM"/>
    <property type="match status" value="1"/>
</dbReference>
<dbReference type="GO" id="GO:0005524">
    <property type="term" value="F:ATP binding"/>
    <property type="evidence" value="ECO:0007669"/>
    <property type="project" value="InterPro"/>
</dbReference>
<dbReference type="InterPro" id="IPR050469">
    <property type="entry name" value="Diguanylate_Cyclase"/>
</dbReference>
<dbReference type="InterPro" id="IPR019734">
    <property type="entry name" value="TPR_rpt"/>
</dbReference>
<dbReference type="GO" id="GO:0043709">
    <property type="term" value="P:cell adhesion involved in single-species biofilm formation"/>
    <property type="evidence" value="ECO:0007669"/>
    <property type="project" value="TreeGrafter"/>
</dbReference>
<dbReference type="InterPro" id="IPR043128">
    <property type="entry name" value="Rev_trsase/Diguanyl_cyclase"/>
</dbReference>
<dbReference type="InterPro" id="IPR011009">
    <property type="entry name" value="Kinase-like_dom_sf"/>
</dbReference>
<keyword evidence="2" id="KW-0175">Coiled coil</keyword>
<gene>
    <name evidence="5" type="ORF">EQM13_12360</name>
</gene>
<dbReference type="Gene3D" id="1.10.510.10">
    <property type="entry name" value="Transferase(Phosphotransferase) domain 1"/>
    <property type="match status" value="1"/>
</dbReference>
<feature type="domain" description="GGDEF" evidence="4">
    <location>
        <begin position="1473"/>
        <end position="1604"/>
    </location>
</feature>
<dbReference type="SUPFAM" id="SSF55073">
    <property type="entry name" value="Nucleotide cyclase"/>
    <property type="match status" value="1"/>
</dbReference>
<reference evidence="6" key="1">
    <citation type="submission" date="2019-01" db="EMBL/GenBank/DDBJ databases">
        <title>Draft genomes of a novel of Sporanaerobacter strains.</title>
        <authorList>
            <person name="Ma S."/>
        </authorList>
    </citation>
    <scope>NUCLEOTIDE SEQUENCE [LARGE SCALE GENOMIC DNA]</scope>
    <source>
        <strain evidence="6">NJN-17</strain>
    </source>
</reference>
<dbReference type="SUPFAM" id="SSF56112">
    <property type="entry name" value="Protein kinase-like (PK-like)"/>
    <property type="match status" value="1"/>
</dbReference>
<dbReference type="GO" id="GO:0005886">
    <property type="term" value="C:plasma membrane"/>
    <property type="evidence" value="ECO:0007669"/>
    <property type="project" value="TreeGrafter"/>
</dbReference>
<evidence type="ECO:0000259" key="3">
    <source>
        <dbReference type="PROSITE" id="PS50011"/>
    </source>
</evidence>
<dbReference type="SMART" id="SM00267">
    <property type="entry name" value="GGDEF"/>
    <property type="match status" value="1"/>
</dbReference>
<dbReference type="InterPro" id="IPR041664">
    <property type="entry name" value="AAA_16"/>
</dbReference>
<dbReference type="SMART" id="SM00028">
    <property type="entry name" value="TPR"/>
    <property type="match status" value="8"/>
</dbReference>
<name>A0A410QE82_9FIRM</name>
<evidence type="ECO:0000313" key="5">
    <source>
        <dbReference type="EMBL" id="QAT62297.1"/>
    </source>
</evidence>